<evidence type="ECO:0000256" key="7">
    <source>
        <dbReference type="RuleBase" id="RU363032"/>
    </source>
</evidence>
<evidence type="ECO:0000313" key="10">
    <source>
        <dbReference type="Proteomes" id="UP001597391"/>
    </source>
</evidence>
<dbReference type="PANTHER" id="PTHR43386:SF25">
    <property type="entry name" value="PEPTIDE ABC TRANSPORTER PERMEASE PROTEIN"/>
    <property type="match status" value="1"/>
</dbReference>
<feature type="transmembrane region" description="Helical" evidence="7">
    <location>
        <begin position="274"/>
        <end position="298"/>
    </location>
</feature>
<evidence type="ECO:0000256" key="3">
    <source>
        <dbReference type="ARBA" id="ARBA00022475"/>
    </source>
</evidence>
<dbReference type="InterPro" id="IPR050366">
    <property type="entry name" value="BP-dependent_transpt_permease"/>
</dbReference>
<organism evidence="9 10">
    <name type="scientific">Populibacterium corticicola</name>
    <dbReference type="NCBI Taxonomy" id="1812826"/>
    <lineage>
        <taxon>Bacteria</taxon>
        <taxon>Bacillati</taxon>
        <taxon>Actinomycetota</taxon>
        <taxon>Actinomycetes</taxon>
        <taxon>Micrococcales</taxon>
        <taxon>Jonesiaceae</taxon>
        <taxon>Populibacterium</taxon>
    </lineage>
</organism>
<name>A0ABW5XH12_9MICO</name>
<sequence length="307" mass="31904">MSAPVLPSVVVPPQQDLKQPAKSLNTRRSGAVDSRSKRAVRALITQPGLLLALLFCAVVIAWTIAPSAFTSIDPVDDLDSAASLSGPSSAHWFGTDALGRDVFSRVVHGTRVSVIAAVIATSLSLVVGSILGVTAGYIGGWFDSVISRTVDVLVAIPSLLLSMAVVSILGFGVTNVAIAVGVAGIPSFVRITRAETLRIKSFAYIDASRAMGQGNLRIIFAHVLPNAAGAVFVLAALDLGGAVLSISALSFLGFGNVPPTPEWGSMVSEGRVHIAGAWWLTTFPGLAIAGLVLSANRISRQFGARRR</sequence>
<dbReference type="Proteomes" id="UP001597391">
    <property type="component" value="Unassembled WGS sequence"/>
</dbReference>
<keyword evidence="2 7" id="KW-0813">Transport</keyword>
<dbReference type="CDD" id="cd06261">
    <property type="entry name" value="TM_PBP2"/>
    <property type="match status" value="1"/>
</dbReference>
<evidence type="ECO:0000256" key="2">
    <source>
        <dbReference type="ARBA" id="ARBA00022448"/>
    </source>
</evidence>
<feature type="transmembrane region" description="Helical" evidence="7">
    <location>
        <begin position="114"/>
        <end position="138"/>
    </location>
</feature>
<dbReference type="PROSITE" id="PS50928">
    <property type="entry name" value="ABC_TM1"/>
    <property type="match status" value="1"/>
</dbReference>
<dbReference type="SUPFAM" id="SSF161098">
    <property type="entry name" value="MetI-like"/>
    <property type="match status" value="1"/>
</dbReference>
<dbReference type="InterPro" id="IPR035906">
    <property type="entry name" value="MetI-like_sf"/>
</dbReference>
<gene>
    <name evidence="9" type="ORF">ACFSYH_08205</name>
</gene>
<comment type="subcellular location">
    <subcellularLocation>
        <location evidence="1 7">Cell membrane</location>
        <topology evidence="1 7">Multi-pass membrane protein</topology>
    </subcellularLocation>
</comment>
<accession>A0ABW5XH12</accession>
<keyword evidence="6 7" id="KW-0472">Membrane</keyword>
<keyword evidence="5 7" id="KW-1133">Transmembrane helix</keyword>
<evidence type="ECO:0000256" key="1">
    <source>
        <dbReference type="ARBA" id="ARBA00004651"/>
    </source>
</evidence>
<evidence type="ECO:0000256" key="4">
    <source>
        <dbReference type="ARBA" id="ARBA00022692"/>
    </source>
</evidence>
<feature type="domain" description="ABC transmembrane type-1" evidence="8">
    <location>
        <begin position="110"/>
        <end position="299"/>
    </location>
</feature>
<evidence type="ECO:0000313" key="9">
    <source>
        <dbReference type="EMBL" id="MFD2840551.1"/>
    </source>
</evidence>
<keyword evidence="10" id="KW-1185">Reference proteome</keyword>
<evidence type="ECO:0000256" key="5">
    <source>
        <dbReference type="ARBA" id="ARBA00022989"/>
    </source>
</evidence>
<feature type="transmembrane region" description="Helical" evidence="7">
    <location>
        <begin position="227"/>
        <end position="254"/>
    </location>
</feature>
<dbReference type="PANTHER" id="PTHR43386">
    <property type="entry name" value="OLIGOPEPTIDE TRANSPORT SYSTEM PERMEASE PROTEIN APPC"/>
    <property type="match status" value="1"/>
</dbReference>
<feature type="transmembrane region" description="Helical" evidence="7">
    <location>
        <begin position="43"/>
        <end position="65"/>
    </location>
</feature>
<comment type="similarity">
    <text evidence="7">Belongs to the binding-protein-dependent transport system permease family.</text>
</comment>
<evidence type="ECO:0000259" key="8">
    <source>
        <dbReference type="PROSITE" id="PS50928"/>
    </source>
</evidence>
<dbReference type="EMBL" id="JBHUOP010000003">
    <property type="protein sequence ID" value="MFD2840551.1"/>
    <property type="molecule type" value="Genomic_DNA"/>
</dbReference>
<protein>
    <submittedName>
        <fullName evidence="9">ABC transporter permease</fullName>
    </submittedName>
</protein>
<reference evidence="10" key="1">
    <citation type="journal article" date="2019" name="Int. J. Syst. Evol. Microbiol.">
        <title>The Global Catalogue of Microorganisms (GCM) 10K type strain sequencing project: providing services to taxonomists for standard genome sequencing and annotation.</title>
        <authorList>
            <consortium name="The Broad Institute Genomics Platform"/>
            <consortium name="The Broad Institute Genome Sequencing Center for Infectious Disease"/>
            <person name="Wu L."/>
            <person name="Ma J."/>
        </authorList>
    </citation>
    <scope>NUCLEOTIDE SEQUENCE [LARGE SCALE GENOMIC DNA]</scope>
    <source>
        <strain evidence="10">KCTC 33576</strain>
    </source>
</reference>
<comment type="caution">
    <text evidence="9">The sequence shown here is derived from an EMBL/GenBank/DDBJ whole genome shotgun (WGS) entry which is preliminary data.</text>
</comment>
<dbReference type="RefSeq" id="WP_377466417.1">
    <property type="nucleotide sequence ID" value="NZ_JBHUOP010000003.1"/>
</dbReference>
<evidence type="ECO:0000256" key="6">
    <source>
        <dbReference type="ARBA" id="ARBA00023136"/>
    </source>
</evidence>
<dbReference type="InterPro" id="IPR000515">
    <property type="entry name" value="MetI-like"/>
</dbReference>
<keyword evidence="3" id="KW-1003">Cell membrane</keyword>
<dbReference type="Gene3D" id="1.10.3720.10">
    <property type="entry name" value="MetI-like"/>
    <property type="match status" value="1"/>
</dbReference>
<keyword evidence="4 7" id="KW-0812">Transmembrane</keyword>
<proteinExistence type="inferred from homology"/>
<dbReference type="Pfam" id="PF00528">
    <property type="entry name" value="BPD_transp_1"/>
    <property type="match status" value="1"/>
</dbReference>